<dbReference type="Gene3D" id="2.120.10.30">
    <property type="entry name" value="TolB, C-terminal domain"/>
    <property type="match status" value="1"/>
</dbReference>
<feature type="coiled-coil region" evidence="1">
    <location>
        <begin position="376"/>
        <end position="417"/>
    </location>
</feature>
<gene>
    <name evidence="3" type="ORF">A3J43_02690</name>
</gene>
<protein>
    <recommendedName>
        <fullName evidence="5">SMP-30/Gluconolactonase/LRE-like region domain-containing protein</fullName>
    </recommendedName>
</protein>
<keyword evidence="1" id="KW-0175">Coiled coil</keyword>
<evidence type="ECO:0000256" key="2">
    <source>
        <dbReference type="SAM" id="Phobius"/>
    </source>
</evidence>
<name>A0A1F7UMS0_9BACT</name>
<reference evidence="3 4" key="1">
    <citation type="journal article" date="2016" name="Nat. Commun.">
        <title>Thousands of microbial genomes shed light on interconnected biogeochemical processes in an aquifer system.</title>
        <authorList>
            <person name="Anantharaman K."/>
            <person name="Brown C.T."/>
            <person name="Hug L.A."/>
            <person name="Sharon I."/>
            <person name="Castelle C.J."/>
            <person name="Probst A.J."/>
            <person name="Thomas B.C."/>
            <person name="Singh A."/>
            <person name="Wilkins M.J."/>
            <person name="Karaoz U."/>
            <person name="Brodie E.L."/>
            <person name="Williams K.H."/>
            <person name="Hubbard S.S."/>
            <person name="Banfield J.F."/>
        </authorList>
    </citation>
    <scope>NUCLEOTIDE SEQUENCE [LARGE SCALE GENOMIC DNA]</scope>
</reference>
<sequence>MALIEIDSQERKTDAVIQSMISELHARFEASRAETGEDALMEVCRRFNENANLLTKKNQAWYQRLRIALAVMDGPLLYLALHGSVRAYLMHHRKLVDILHSVQPEPGHGEKKPLKVFTSLLEGKLAEGDALLVACPHLFDYFSIERIQSLLTEKPAADVCPHLTRTLKGLPGSVCVSALVVESAPEKSAVTVPQSQKGSHQSIVDLNSLAARTAQLLTPSLTTNVTRLAHTLKPSFTPPSVPPVSSPRRAPAAPSRYALLRARLRTRASRLWQRVAMRLRALLRAALPVHDETPATPPSIWRIALRRLLARFRRLPRASQYLLVFALLLAVLFIESIISIAHQRIRAQERAAFETGTASAERMLNESEASLIYGDEEKARRALQDAAATLARINARTNGETEQYQRLAARADDLRKEVFHARTIAQPDPIVDVAAFLEGDTVLASGGLIGPSAEFILSFSAQGSTVFIIEPQRKTVTVAKPDAPDTLALVRGTAGDQGLFYFVTTEGFVRFNARERVYAPLASTASPPDIADLAIFGQRLYTLNRSSGAIMRHDFTENGLNPPTPWLTPGTSLPGATAMAIDGSIYVANAAGAIHKYTRGALQDFSVGAIEPPLTAPARLAVDNTYLYVLDPTEKRVVVLNKDGTLKEQITSPSFDRLIGFAPNLSRKVIYVLNGTVVYSVPFPPQ</sequence>
<dbReference type="STRING" id="1802397.A3J43_02690"/>
<dbReference type="SUPFAM" id="SSF81606">
    <property type="entry name" value="PP2C-like"/>
    <property type="match status" value="1"/>
</dbReference>
<evidence type="ECO:0000256" key="1">
    <source>
        <dbReference type="SAM" id="Coils"/>
    </source>
</evidence>
<keyword evidence="2" id="KW-0812">Transmembrane</keyword>
<keyword evidence="2" id="KW-1133">Transmembrane helix</keyword>
<evidence type="ECO:0008006" key="5">
    <source>
        <dbReference type="Google" id="ProtNLM"/>
    </source>
</evidence>
<dbReference type="InterPro" id="IPR011042">
    <property type="entry name" value="6-blade_b-propeller_TolB-like"/>
</dbReference>
<evidence type="ECO:0000313" key="3">
    <source>
        <dbReference type="EMBL" id="OGL79591.1"/>
    </source>
</evidence>
<accession>A0A1F7UMS0</accession>
<comment type="caution">
    <text evidence="3">The sequence shown here is derived from an EMBL/GenBank/DDBJ whole genome shotgun (WGS) entry which is preliminary data.</text>
</comment>
<dbReference type="InterPro" id="IPR036457">
    <property type="entry name" value="PPM-type-like_dom_sf"/>
</dbReference>
<proteinExistence type="predicted"/>
<dbReference type="EMBL" id="MGEF01000004">
    <property type="protein sequence ID" value="OGL79591.1"/>
    <property type="molecule type" value="Genomic_DNA"/>
</dbReference>
<organism evidence="3 4">
    <name type="scientific">Candidatus Uhrbacteria bacterium RIFCSPHIGHO2_12_FULL_54_23</name>
    <dbReference type="NCBI Taxonomy" id="1802397"/>
    <lineage>
        <taxon>Bacteria</taxon>
        <taxon>Candidatus Uhriibacteriota</taxon>
    </lineage>
</organism>
<dbReference type="SUPFAM" id="SSF63825">
    <property type="entry name" value="YWTD domain"/>
    <property type="match status" value="1"/>
</dbReference>
<dbReference type="AlphaFoldDB" id="A0A1F7UMS0"/>
<dbReference type="Proteomes" id="UP000176604">
    <property type="component" value="Unassembled WGS sequence"/>
</dbReference>
<evidence type="ECO:0000313" key="4">
    <source>
        <dbReference type="Proteomes" id="UP000176604"/>
    </source>
</evidence>
<keyword evidence="2" id="KW-0472">Membrane</keyword>
<feature type="transmembrane region" description="Helical" evidence="2">
    <location>
        <begin position="321"/>
        <end position="341"/>
    </location>
</feature>